<proteinExistence type="predicted"/>
<dbReference type="AlphaFoldDB" id="A0A1J7IQ00"/>
<gene>
    <name evidence="2" type="ORF">CONLIGDRAFT_686952</name>
</gene>
<protein>
    <submittedName>
        <fullName evidence="2">Uncharacterized protein</fullName>
    </submittedName>
</protein>
<organism evidence="2 3">
    <name type="scientific">Coniochaeta ligniaria NRRL 30616</name>
    <dbReference type="NCBI Taxonomy" id="1408157"/>
    <lineage>
        <taxon>Eukaryota</taxon>
        <taxon>Fungi</taxon>
        <taxon>Dikarya</taxon>
        <taxon>Ascomycota</taxon>
        <taxon>Pezizomycotina</taxon>
        <taxon>Sordariomycetes</taxon>
        <taxon>Sordariomycetidae</taxon>
        <taxon>Coniochaetales</taxon>
        <taxon>Coniochaetaceae</taxon>
        <taxon>Coniochaeta</taxon>
    </lineage>
</organism>
<feature type="region of interest" description="Disordered" evidence="1">
    <location>
        <begin position="114"/>
        <end position="164"/>
    </location>
</feature>
<reference evidence="2 3" key="1">
    <citation type="submission" date="2016-10" db="EMBL/GenBank/DDBJ databases">
        <title>Draft genome sequence of Coniochaeta ligniaria NRRL30616, a lignocellulolytic fungus for bioabatement of inhibitors in plant biomass hydrolysates.</title>
        <authorList>
            <consortium name="DOE Joint Genome Institute"/>
            <person name="Jimenez D.J."/>
            <person name="Hector R.E."/>
            <person name="Riley R."/>
            <person name="Sun H."/>
            <person name="Grigoriev I.V."/>
            <person name="Van Elsas J.D."/>
            <person name="Nichols N.N."/>
        </authorList>
    </citation>
    <scope>NUCLEOTIDE SEQUENCE [LARGE SCALE GENOMIC DNA]</scope>
    <source>
        <strain evidence="2 3">NRRL 30616</strain>
    </source>
</reference>
<sequence>MSGTSANSWSPLDAIAQLLSGTRAKRLVDLKREAVDLTREAVGHGLQALQEVYKGLSDLVHAWEWHVAQRLQHGVPLLDSLNSITDRAEDDKTTTGYWTVERASLLQEATNAASRSIAARQIPPNQPRTHQRRHSPSANYNTKINGAMDGEQEEPGLIGAPCRS</sequence>
<dbReference type="InParanoid" id="A0A1J7IQ00"/>
<evidence type="ECO:0000313" key="3">
    <source>
        <dbReference type="Proteomes" id="UP000182658"/>
    </source>
</evidence>
<accession>A0A1J7IQ00</accession>
<dbReference type="Proteomes" id="UP000182658">
    <property type="component" value="Unassembled WGS sequence"/>
</dbReference>
<evidence type="ECO:0000313" key="2">
    <source>
        <dbReference type="EMBL" id="OIW23193.1"/>
    </source>
</evidence>
<evidence type="ECO:0000256" key="1">
    <source>
        <dbReference type="SAM" id="MobiDB-lite"/>
    </source>
</evidence>
<dbReference type="EMBL" id="KV875108">
    <property type="protein sequence ID" value="OIW23193.1"/>
    <property type="molecule type" value="Genomic_DNA"/>
</dbReference>
<keyword evidence="3" id="KW-1185">Reference proteome</keyword>
<name>A0A1J7IQ00_9PEZI</name>